<evidence type="ECO:0000256" key="1">
    <source>
        <dbReference type="SAM" id="MobiDB-lite"/>
    </source>
</evidence>
<dbReference type="EMBL" id="JASWJB010000101">
    <property type="protein sequence ID" value="KAK2598049.1"/>
    <property type="molecule type" value="Genomic_DNA"/>
</dbReference>
<name>A0AAJ0CNQ5_9HYPO</name>
<keyword evidence="4" id="KW-1185">Reference proteome</keyword>
<comment type="caution">
    <text evidence="3">The sequence shown here is derived from an EMBL/GenBank/DDBJ whole genome shotgun (WGS) entry which is preliminary data.</text>
</comment>
<protein>
    <recommendedName>
        <fullName evidence="2">F-box domain-containing protein</fullName>
    </recommendedName>
</protein>
<evidence type="ECO:0000313" key="4">
    <source>
        <dbReference type="Proteomes" id="UP001251528"/>
    </source>
</evidence>
<sequence>MGQTFDIAAPRAGQMIQMCGLMTEILFDGSARNLVNALVVPRRLKRASREANSRLASPNSAAKHQARSTSIQSSTWSEKTKGPCVGNGTVDLLSLPVELLCYIFDELEFIQDVLSLGMANRHLWRIAEENLEQYYRSFYGQLSNQNIVCFGEYTEPHDYPPGIFSDAEIQHLQRCKFGDMVTVDADFDWGGEADMLEHPFTPYDFTMEEVAEEVKTDVDLRSEYIKLLGYFCRKGILDDCAFQAVSPGWAIDSTTYVPEDRPWILRNLTTTEFVRSEAIALRPEFIHGPYIEHIGFGEVILSRIGWTSHDREGKAKPGTIYRGVWAGHRFDIVDLASHDDDASASGVQWTDVSSEVADEIAKIWEEVFGENWRDDITK</sequence>
<dbReference type="Proteomes" id="UP001251528">
    <property type="component" value="Unassembled WGS sequence"/>
</dbReference>
<dbReference type="AlphaFoldDB" id="A0AAJ0CNQ5"/>
<dbReference type="InterPro" id="IPR001810">
    <property type="entry name" value="F-box_dom"/>
</dbReference>
<feature type="region of interest" description="Disordered" evidence="1">
    <location>
        <begin position="50"/>
        <end position="81"/>
    </location>
</feature>
<evidence type="ECO:0000313" key="3">
    <source>
        <dbReference type="EMBL" id="KAK2598049.1"/>
    </source>
</evidence>
<dbReference type="CDD" id="cd09917">
    <property type="entry name" value="F-box_SF"/>
    <property type="match status" value="1"/>
</dbReference>
<reference evidence="3" key="1">
    <citation type="submission" date="2023-06" db="EMBL/GenBank/DDBJ databases">
        <title>Conoideocrella luteorostrata (Hypocreales: Clavicipitaceae), a potential biocontrol fungus for elongate hemlock scale in United States Christmas tree production areas.</title>
        <authorList>
            <person name="Barrett H."/>
            <person name="Lovett B."/>
            <person name="Macias A.M."/>
            <person name="Stajich J.E."/>
            <person name="Kasson M.T."/>
        </authorList>
    </citation>
    <scope>NUCLEOTIDE SEQUENCE</scope>
    <source>
        <strain evidence="3">ARSEF 14590</strain>
    </source>
</reference>
<accession>A0AAJ0CNQ5</accession>
<dbReference type="PROSITE" id="PS50181">
    <property type="entry name" value="FBOX"/>
    <property type="match status" value="1"/>
</dbReference>
<gene>
    <name evidence="3" type="ORF">QQS21_005826</name>
</gene>
<organism evidence="3 4">
    <name type="scientific">Conoideocrella luteorostrata</name>
    <dbReference type="NCBI Taxonomy" id="1105319"/>
    <lineage>
        <taxon>Eukaryota</taxon>
        <taxon>Fungi</taxon>
        <taxon>Dikarya</taxon>
        <taxon>Ascomycota</taxon>
        <taxon>Pezizomycotina</taxon>
        <taxon>Sordariomycetes</taxon>
        <taxon>Hypocreomycetidae</taxon>
        <taxon>Hypocreales</taxon>
        <taxon>Clavicipitaceae</taxon>
        <taxon>Conoideocrella</taxon>
    </lineage>
</organism>
<proteinExistence type="predicted"/>
<feature type="compositionally biased region" description="Polar residues" evidence="1">
    <location>
        <begin position="54"/>
        <end position="77"/>
    </location>
</feature>
<feature type="domain" description="F-box" evidence="2">
    <location>
        <begin position="89"/>
        <end position="138"/>
    </location>
</feature>
<evidence type="ECO:0000259" key="2">
    <source>
        <dbReference type="PROSITE" id="PS50181"/>
    </source>
</evidence>